<organism evidence="2 3">
    <name type="scientific">Zizania palustris</name>
    <name type="common">Northern wild rice</name>
    <dbReference type="NCBI Taxonomy" id="103762"/>
    <lineage>
        <taxon>Eukaryota</taxon>
        <taxon>Viridiplantae</taxon>
        <taxon>Streptophyta</taxon>
        <taxon>Embryophyta</taxon>
        <taxon>Tracheophyta</taxon>
        <taxon>Spermatophyta</taxon>
        <taxon>Magnoliopsida</taxon>
        <taxon>Liliopsida</taxon>
        <taxon>Poales</taxon>
        <taxon>Poaceae</taxon>
        <taxon>BOP clade</taxon>
        <taxon>Oryzoideae</taxon>
        <taxon>Oryzeae</taxon>
        <taxon>Zizaniinae</taxon>
        <taxon>Zizania</taxon>
    </lineage>
</organism>
<dbReference type="AlphaFoldDB" id="A0A8J5S4F1"/>
<dbReference type="EMBL" id="JAAALK010000289">
    <property type="protein sequence ID" value="KAG8050589.1"/>
    <property type="molecule type" value="Genomic_DNA"/>
</dbReference>
<sequence length="84" mass="9230">MPALGSARDLHAAAAPSPPALRSSRPVRRAGEVRSHMSRGRGRCEMEGKSGGGGRWFSRRLCSRLLGHLRMGEGIRRECWDFGI</sequence>
<evidence type="ECO:0000256" key="1">
    <source>
        <dbReference type="SAM" id="MobiDB-lite"/>
    </source>
</evidence>
<keyword evidence="3" id="KW-1185">Reference proteome</keyword>
<reference evidence="2" key="1">
    <citation type="journal article" date="2021" name="bioRxiv">
        <title>Whole Genome Assembly and Annotation of Northern Wild Rice, Zizania palustris L., Supports a Whole Genome Duplication in the Zizania Genus.</title>
        <authorList>
            <person name="Haas M."/>
            <person name="Kono T."/>
            <person name="Macchietto M."/>
            <person name="Millas R."/>
            <person name="McGilp L."/>
            <person name="Shao M."/>
            <person name="Duquette J."/>
            <person name="Hirsch C.N."/>
            <person name="Kimball J."/>
        </authorList>
    </citation>
    <scope>NUCLEOTIDE SEQUENCE</scope>
    <source>
        <tissue evidence="2">Fresh leaf tissue</tissue>
    </source>
</reference>
<feature type="region of interest" description="Disordered" evidence="1">
    <location>
        <begin position="1"/>
        <end position="53"/>
    </location>
</feature>
<proteinExistence type="predicted"/>
<feature type="compositionally biased region" description="Low complexity" evidence="1">
    <location>
        <begin position="12"/>
        <end position="24"/>
    </location>
</feature>
<comment type="caution">
    <text evidence="2">The sequence shown here is derived from an EMBL/GenBank/DDBJ whole genome shotgun (WGS) entry which is preliminary data.</text>
</comment>
<gene>
    <name evidence="2" type="ORF">GUJ93_ZPchr0009g763</name>
</gene>
<reference evidence="2" key="2">
    <citation type="submission" date="2021-02" db="EMBL/GenBank/DDBJ databases">
        <authorList>
            <person name="Kimball J.A."/>
            <person name="Haas M.W."/>
            <person name="Macchietto M."/>
            <person name="Kono T."/>
            <person name="Duquette J."/>
            <person name="Shao M."/>
        </authorList>
    </citation>
    <scope>NUCLEOTIDE SEQUENCE</scope>
    <source>
        <tissue evidence="2">Fresh leaf tissue</tissue>
    </source>
</reference>
<protein>
    <submittedName>
        <fullName evidence="2">Uncharacterized protein</fullName>
    </submittedName>
</protein>
<evidence type="ECO:0000313" key="2">
    <source>
        <dbReference type="EMBL" id="KAG8050589.1"/>
    </source>
</evidence>
<evidence type="ECO:0000313" key="3">
    <source>
        <dbReference type="Proteomes" id="UP000729402"/>
    </source>
</evidence>
<accession>A0A8J5S4F1</accession>
<dbReference type="Proteomes" id="UP000729402">
    <property type="component" value="Unassembled WGS sequence"/>
</dbReference>
<name>A0A8J5S4F1_ZIZPA</name>